<dbReference type="RefSeq" id="WP_307426719.1">
    <property type="nucleotide sequence ID" value="NZ_JAUSVK010000001.1"/>
</dbReference>
<feature type="region of interest" description="Disordered" evidence="1">
    <location>
        <begin position="64"/>
        <end position="87"/>
    </location>
</feature>
<keyword evidence="3" id="KW-1185">Reference proteome</keyword>
<comment type="caution">
    <text evidence="2">The sequence shown here is derived from an EMBL/GenBank/DDBJ whole genome shotgun (WGS) entry which is preliminary data.</text>
</comment>
<evidence type="ECO:0000256" key="1">
    <source>
        <dbReference type="SAM" id="MobiDB-lite"/>
    </source>
</evidence>
<evidence type="ECO:0000313" key="3">
    <source>
        <dbReference type="Proteomes" id="UP001237448"/>
    </source>
</evidence>
<dbReference type="Proteomes" id="UP001237448">
    <property type="component" value="Unassembled WGS sequence"/>
</dbReference>
<sequence length="87" mass="9746">MTFCDWDWRPAVLFNTSSAFAMLKPNGPWVSVDALDVWATAGVMSEEDWRSKFEEEFGPLDLSKIPGPIPSNSSRACPSRPAHPHIR</sequence>
<organism evidence="2 3">
    <name type="scientific">Labrys monachus</name>
    <dbReference type="NCBI Taxonomy" id="217067"/>
    <lineage>
        <taxon>Bacteria</taxon>
        <taxon>Pseudomonadati</taxon>
        <taxon>Pseudomonadota</taxon>
        <taxon>Alphaproteobacteria</taxon>
        <taxon>Hyphomicrobiales</taxon>
        <taxon>Xanthobacteraceae</taxon>
        <taxon>Labrys</taxon>
    </lineage>
</organism>
<accession>A0ABU0FDU4</accession>
<dbReference type="EMBL" id="JAUSVK010000001">
    <property type="protein sequence ID" value="MDQ0392596.1"/>
    <property type="molecule type" value="Genomic_DNA"/>
</dbReference>
<name>A0ABU0FDU4_9HYPH</name>
<proteinExistence type="predicted"/>
<evidence type="ECO:0000313" key="2">
    <source>
        <dbReference type="EMBL" id="MDQ0392596.1"/>
    </source>
</evidence>
<gene>
    <name evidence="2" type="ORF">J3R73_002388</name>
</gene>
<reference evidence="2 3" key="1">
    <citation type="submission" date="2023-07" db="EMBL/GenBank/DDBJ databases">
        <title>Genomic Encyclopedia of Type Strains, Phase IV (KMG-IV): sequencing the most valuable type-strain genomes for metagenomic binning, comparative biology and taxonomic classification.</title>
        <authorList>
            <person name="Goeker M."/>
        </authorList>
    </citation>
    <scope>NUCLEOTIDE SEQUENCE [LARGE SCALE GENOMIC DNA]</scope>
    <source>
        <strain evidence="2 3">DSM 5896</strain>
    </source>
</reference>
<protein>
    <submittedName>
        <fullName evidence="2">Uncharacterized protein</fullName>
    </submittedName>
</protein>